<evidence type="ECO:0000256" key="5">
    <source>
        <dbReference type="ARBA" id="ARBA00023002"/>
    </source>
</evidence>
<evidence type="ECO:0000256" key="1">
    <source>
        <dbReference type="ARBA" id="ARBA00004871"/>
    </source>
</evidence>
<comment type="subunit">
    <text evidence="8">Homodimer.</text>
</comment>
<dbReference type="OrthoDB" id="9792692at2"/>
<name>I7A3U5_MELRP</name>
<proteinExistence type="inferred from homology"/>
<feature type="binding site" evidence="8">
    <location>
        <position position="87"/>
    </location>
    <ligand>
        <name>NADP(+)</name>
        <dbReference type="ChEBI" id="CHEBI:58349"/>
    </ligand>
</feature>
<protein>
    <recommendedName>
        <fullName evidence="2 8">Shikimate dehydrogenase (NADP(+))</fullName>
        <shortName evidence="8">SDH</shortName>
        <ecNumber evidence="2 8">1.1.1.25</ecNumber>
    </recommendedName>
</protein>
<dbReference type="GO" id="GO:0009423">
    <property type="term" value="P:chorismate biosynthetic process"/>
    <property type="evidence" value="ECO:0007669"/>
    <property type="project" value="UniProtKB-UniRule"/>
</dbReference>
<dbReference type="GO" id="GO:0050661">
    <property type="term" value="F:NADP binding"/>
    <property type="evidence" value="ECO:0007669"/>
    <property type="project" value="InterPro"/>
</dbReference>
<dbReference type="PANTHER" id="PTHR21089:SF1">
    <property type="entry name" value="BIFUNCTIONAL 3-DEHYDROQUINATE DEHYDRATASE_SHIKIMATE DEHYDROGENASE, CHLOROPLASTIC"/>
    <property type="match status" value="1"/>
</dbReference>
<dbReference type="SUPFAM" id="SSF53223">
    <property type="entry name" value="Aminoacid dehydrogenase-like, N-terminal domain"/>
    <property type="match status" value="1"/>
</dbReference>
<dbReference type="PANTHER" id="PTHR21089">
    <property type="entry name" value="SHIKIMATE DEHYDROGENASE"/>
    <property type="match status" value="1"/>
</dbReference>
<evidence type="ECO:0000259" key="10">
    <source>
        <dbReference type="Pfam" id="PF08501"/>
    </source>
</evidence>
<evidence type="ECO:0000256" key="7">
    <source>
        <dbReference type="ARBA" id="ARBA00049442"/>
    </source>
</evidence>
<dbReference type="NCBIfam" id="TIGR00507">
    <property type="entry name" value="aroE"/>
    <property type="match status" value="1"/>
</dbReference>
<dbReference type="InterPro" id="IPR022893">
    <property type="entry name" value="Shikimate_DH_fam"/>
</dbReference>
<dbReference type="RefSeq" id="WP_014855996.1">
    <property type="nucleotide sequence ID" value="NC_018178.1"/>
</dbReference>
<dbReference type="InterPro" id="IPR041121">
    <property type="entry name" value="SDH_C"/>
</dbReference>
<feature type="binding site" evidence="8">
    <location>
        <begin position="24"/>
        <end position="26"/>
    </location>
    <ligand>
        <name>shikimate</name>
        <dbReference type="ChEBI" id="CHEBI:36208"/>
    </ligand>
</feature>
<dbReference type="KEGG" id="mro:MROS_1324"/>
<keyword evidence="4 8" id="KW-0521">NADP</keyword>
<dbReference type="GO" id="GO:0005829">
    <property type="term" value="C:cytosol"/>
    <property type="evidence" value="ECO:0007669"/>
    <property type="project" value="TreeGrafter"/>
</dbReference>
<evidence type="ECO:0000256" key="8">
    <source>
        <dbReference type="HAMAP-Rule" id="MF_00222"/>
    </source>
</evidence>
<dbReference type="InterPro" id="IPR013708">
    <property type="entry name" value="Shikimate_DH-bd_N"/>
</dbReference>
<dbReference type="GO" id="GO:0004764">
    <property type="term" value="F:shikimate 3-dehydrogenase (NADP+) activity"/>
    <property type="evidence" value="ECO:0007669"/>
    <property type="project" value="UniProtKB-UniRule"/>
</dbReference>
<dbReference type="SUPFAM" id="SSF51735">
    <property type="entry name" value="NAD(P)-binding Rossmann-fold domains"/>
    <property type="match status" value="1"/>
</dbReference>
<dbReference type="InterPro" id="IPR036291">
    <property type="entry name" value="NAD(P)-bd_dom_sf"/>
</dbReference>
<dbReference type="Pfam" id="PF18317">
    <property type="entry name" value="SDH_C"/>
    <property type="match status" value="1"/>
</dbReference>
<feature type="domain" description="Shikimate dehydrogenase substrate binding N-terminal" evidence="10">
    <location>
        <begin position="16"/>
        <end position="98"/>
    </location>
</feature>
<dbReference type="EC" id="1.1.1.25" evidence="2 8"/>
<dbReference type="AlphaFoldDB" id="I7A3U5"/>
<dbReference type="GO" id="GO:0009073">
    <property type="term" value="P:aromatic amino acid family biosynthetic process"/>
    <property type="evidence" value="ECO:0007669"/>
    <property type="project" value="UniProtKB-KW"/>
</dbReference>
<sequence>MQTQNKFNHNTKIIGIIGHPIKHSFSPLMHNLAFELTKLNYIYLPFDVPPTLLKDSLKGMIALGIKGFNVTIPLKEKVIPLLKDISEEANIIGAVNTIVNDEGVLRGYNTDVLGVIESLNPYKEELQNSAVTVIGAGGAARSVIYALIRHFKVERINIVNRTEQIAESLKEYFSTKMLFNNIKAYPLMPPDLVNTFNSSKLIVNTTSMGMFPDIDDAATTIPESFNKEQIVFDVVYTPIKTKLLKLAESRGARIITGLRMFVEQGAKSFELWTGEEMPKDEIYKAIESYLINN</sequence>
<dbReference type="NCBIfam" id="NF001314">
    <property type="entry name" value="PRK00258.2-2"/>
    <property type="match status" value="1"/>
</dbReference>
<feature type="binding site" evidence="8">
    <location>
        <position position="264"/>
    </location>
    <ligand>
        <name>shikimate</name>
        <dbReference type="ChEBI" id="CHEBI:36208"/>
    </ligand>
</feature>
<dbReference type="InterPro" id="IPR046346">
    <property type="entry name" value="Aminoacid_DH-like_N_sf"/>
</dbReference>
<keyword evidence="3 8" id="KW-0028">Amino-acid biosynthesis</keyword>
<dbReference type="EMBL" id="CP003557">
    <property type="protein sequence ID" value="AFN74561.1"/>
    <property type="molecule type" value="Genomic_DNA"/>
</dbReference>
<evidence type="ECO:0000256" key="4">
    <source>
        <dbReference type="ARBA" id="ARBA00022857"/>
    </source>
</evidence>
<evidence type="ECO:0000256" key="3">
    <source>
        <dbReference type="ARBA" id="ARBA00022605"/>
    </source>
</evidence>
<feature type="binding site" evidence="8">
    <location>
        <position position="71"/>
    </location>
    <ligand>
        <name>shikimate</name>
        <dbReference type="ChEBI" id="CHEBI:36208"/>
    </ligand>
</feature>
<feature type="binding site" evidence="8">
    <location>
        <position position="111"/>
    </location>
    <ligand>
        <name>shikimate</name>
        <dbReference type="ChEBI" id="CHEBI:36208"/>
    </ligand>
</feature>
<comment type="function">
    <text evidence="8">Involved in the biosynthesis of the chorismate, which leads to the biosynthesis of aromatic amino acids. Catalyzes the reversible NADPH linked reduction of 3-dehydroshikimate (DHSA) to yield shikimate (SA).</text>
</comment>
<dbReference type="Pfam" id="PF08501">
    <property type="entry name" value="Shikimate_dh_N"/>
    <property type="match status" value="1"/>
</dbReference>
<feature type="domain" description="SDH C-terminal" evidence="11">
    <location>
        <begin position="257"/>
        <end position="287"/>
    </location>
</feature>
<feature type="domain" description="Quinate/shikimate 5-dehydrogenase/glutamyl-tRNA reductase" evidence="9">
    <location>
        <begin position="124"/>
        <end position="195"/>
    </location>
</feature>
<comment type="similarity">
    <text evidence="8">Belongs to the shikimate dehydrogenase family.</text>
</comment>
<dbReference type="HOGENOM" id="CLU_044063_4_1_10"/>
<comment type="caution">
    <text evidence="8">Lacks conserved residue(s) required for the propagation of feature annotation.</text>
</comment>
<dbReference type="Proteomes" id="UP000009011">
    <property type="component" value="Chromosome"/>
</dbReference>
<feature type="binding site" evidence="8">
    <location>
        <position position="96"/>
    </location>
    <ligand>
        <name>shikimate</name>
        <dbReference type="ChEBI" id="CHEBI:36208"/>
    </ligand>
</feature>
<dbReference type="eggNOG" id="COG0169">
    <property type="taxonomic scope" value="Bacteria"/>
</dbReference>
<dbReference type="Gene3D" id="3.40.50.10860">
    <property type="entry name" value="Leucine Dehydrogenase, chain A, domain 1"/>
    <property type="match status" value="1"/>
</dbReference>
<dbReference type="HAMAP" id="MF_00222">
    <property type="entry name" value="Shikimate_DH_AroE"/>
    <property type="match status" value="1"/>
</dbReference>
<evidence type="ECO:0000256" key="2">
    <source>
        <dbReference type="ARBA" id="ARBA00012962"/>
    </source>
</evidence>
<keyword evidence="13" id="KW-1185">Reference proteome</keyword>
<feature type="active site" description="Proton acceptor" evidence="8">
    <location>
        <position position="75"/>
    </location>
</feature>
<evidence type="ECO:0000313" key="12">
    <source>
        <dbReference type="EMBL" id="AFN74561.1"/>
    </source>
</evidence>
<gene>
    <name evidence="8" type="primary">aroE</name>
    <name evidence="12" type="ordered locus">MROS_1324</name>
</gene>
<feature type="binding site" evidence="8">
    <location>
        <position position="257"/>
    </location>
    <ligand>
        <name>NADP(+)</name>
        <dbReference type="ChEBI" id="CHEBI:58349"/>
    </ligand>
</feature>
<dbReference type="GO" id="GO:0008652">
    <property type="term" value="P:amino acid biosynthetic process"/>
    <property type="evidence" value="ECO:0007669"/>
    <property type="project" value="UniProtKB-KW"/>
</dbReference>
<dbReference type="PATRIC" id="fig|1191523.3.peg.1411"/>
<comment type="catalytic activity">
    <reaction evidence="7 8">
        <text>shikimate + NADP(+) = 3-dehydroshikimate + NADPH + H(+)</text>
        <dbReference type="Rhea" id="RHEA:17737"/>
        <dbReference type="ChEBI" id="CHEBI:15378"/>
        <dbReference type="ChEBI" id="CHEBI:16630"/>
        <dbReference type="ChEBI" id="CHEBI:36208"/>
        <dbReference type="ChEBI" id="CHEBI:57783"/>
        <dbReference type="ChEBI" id="CHEBI:58349"/>
        <dbReference type="EC" id="1.1.1.25"/>
    </reaction>
</comment>
<dbReference type="Pfam" id="PF01488">
    <property type="entry name" value="Shikimate_DH"/>
    <property type="match status" value="1"/>
</dbReference>
<keyword evidence="6 8" id="KW-0057">Aromatic amino acid biosynthesis</keyword>
<evidence type="ECO:0000259" key="9">
    <source>
        <dbReference type="Pfam" id="PF01488"/>
    </source>
</evidence>
<dbReference type="CDD" id="cd01065">
    <property type="entry name" value="NAD_bind_Shikimate_DH"/>
    <property type="match status" value="1"/>
</dbReference>
<reference evidence="12 13" key="1">
    <citation type="journal article" date="2013" name="PLoS ONE">
        <title>Genomic analysis of Melioribacter roseus, facultatively anaerobic organotrophic bacterium representing a novel deep lineage within Bacteriodetes/Chlorobi group.</title>
        <authorList>
            <person name="Kadnikov V.V."/>
            <person name="Mardanov A.V."/>
            <person name="Podosokorskaya O.A."/>
            <person name="Gavrilov S.N."/>
            <person name="Kublanov I.V."/>
            <person name="Beletsky A.V."/>
            <person name="Bonch-Osmolovskaya E.A."/>
            <person name="Ravin N.V."/>
        </authorList>
    </citation>
    <scope>NUCLEOTIDE SEQUENCE [LARGE SCALE GENOMIC DNA]</scope>
    <source>
        <strain evidence="13">JCM 17771 / P3M-2</strain>
    </source>
</reference>
<comment type="pathway">
    <text evidence="1 8">Metabolic intermediate biosynthesis; chorismate biosynthesis; chorismate from D-erythrose 4-phosphate and phosphoenolpyruvate: step 4/7.</text>
</comment>
<dbReference type="STRING" id="1191523.MROS_1324"/>
<keyword evidence="5 8" id="KW-0560">Oxidoreductase</keyword>
<dbReference type="GO" id="GO:0019632">
    <property type="term" value="P:shikimate metabolic process"/>
    <property type="evidence" value="ECO:0007669"/>
    <property type="project" value="InterPro"/>
</dbReference>
<dbReference type="UniPathway" id="UPA00053">
    <property type="reaction ID" value="UER00087"/>
</dbReference>
<dbReference type="InterPro" id="IPR011342">
    <property type="entry name" value="Shikimate_DH"/>
</dbReference>
<accession>I7A3U5</accession>
<evidence type="ECO:0000313" key="13">
    <source>
        <dbReference type="Proteomes" id="UP000009011"/>
    </source>
</evidence>
<feature type="binding site" evidence="8">
    <location>
        <position position="234"/>
    </location>
    <ligand>
        <name>NADP(+)</name>
        <dbReference type="ChEBI" id="CHEBI:58349"/>
    </ligand>
</feature>
<evidence type="ECO:0000259" key="11">
    <source>
        <dbReference type="Pfam" id="PF18317"/>
    </source>
</evidence>
<dbReference type="InterPro" id="IPR006151">
    <property type="entry name" value="Shikm_DH/Glu-tRNA_Rdtase"/>
</dbReference>
<feature type="binding site" evidence="8">
    <location>
        <begin position="135"/>
        <end position="139"/>
    </location>
    <ligand>
        <name>NADP(+)</name>
        <dbReference type="ChEBI" id="CHEBI:58349"/>
    </ligand>
</feature>
<dbReference type="Gene3D" id="3.40.50.720">
    <property type="entry name" value="NAD(P)-binding Rossmann-like Domain"/>
    <property type="match status" value="1"/>
</dbReference>
<evidence type="ECO:0000256" key="6">
    <source>
        <dbReference type="ARBA" id="ARBA00023141"/>
    </source>
</evidence>
<organism evidence="12 13">
    <name type="scientific">Melioribacter roseus (strain DSM 23840 / JCM 17771 / VKM B-2668 / P3M-2)</name>
    <dbReference type="NCBI Taxonomy" id="1191523"/>
    <lineage>
        <taxon>Bacteria</taxon>
        <taxon>Pseudomonadati</taxon>
        <taxon>Ignavibacteriota</taxon>
        <taxon>Ignavibacteria</taxon>
        <taxon>Ignavibacteriales</taxon>
        <taxon>Melioribacteraceae</taxon>
        <taxon>Melioribacter</taxon>
    </lineage>
</organism>
<feature type="binding site" evidence="8">
    <location>
        <position position="236"/>
    </location>
    <ligand>
        <name>shikimate</name>
        <dbReference type="ChEBI" id="CHEBI:36208"/>
    </ligand>
</feature>
<dbReference type="NCBIfam" id="NF001319">
    <property type="entry name" value="PRK00258.3-3"/>
    <property type="match status" value="1"/>
</dbReference>